<evidence type="ECO:0000259" key="2">
    <source>
        <dbReference type="Pfam" id="PF07727"/>
    </source>
</evidence>
<dbReference type="Pfam" id="PF07727">
    <property type="entry name" value="RVT_2"/>
    <property type="match status" value="1"/>
</dbReference>
<sequence length="1149" mass="130767">MLKHMLRGRLLASFQDLEHKGGVTRSLPAITPLSRMDDQILPHRKWVSAGKSNYMLDVLRSQRNPIFKQFWDTMMYDSTTGIYICQLDEQWFNLHIDILIDALRITPINNNDPFVAPPSSDAVIDYVSTLGYPYMLKNESTMFVNDLYQPSRAILSMINMCLTGKTARHDRPRHLMLQILWGIIHRSNIDYAETIWEEFVQSYQSFFIDKKRLTMPLQRKKKDSREVFRMLILDALLTDAILGAPYYGGYLAYTEPRIDDEEAGLQQGIDLSLKDGSKESGLARTVVIQESDSRRIQSLLEVHGKGKEKLIDKQVAHTLLDLNTLKKKKRRATYQYILQKRTPKTAEPTGPSSLPENERITMTNSKTDSDKTVTPVNKEINASNKELTEINVGAQGEGQAGSNPGKQNEGHAGSNLEFTTTAYLNFQENLKLLTKDQEEEPKKTIVESKVQSMVTVPIHRDTSSVPPMTTPVLDLTMSQSDSLIVNAPLLTSTATTTTVTTTTTLPPPPPQPQQSTTYPILLQLISELEQHMANLIQDKLSLEERLDKHGSLDWEMQALLRAYFSDLPAKSLESDYSNKLLADLDKASRKTRKKRNLPRTPSGSPPPQPPPSPPLAGASGARDIENNWGTALPSTYVPPAENSLVTKTRDMTTFMNWYCQKVNKTMLTQADFKGHAYEFVKDFYPNIIHLQFQMKECHKMLINQITWVNLKSDQVRINVSQPLPLKFYIDRHDSLSHQREVKKHMRILSVIRIKGFSRYGYDYLNEIVLQRADFQEHTIAKKYFKNMYPIDFEDLNMLFLQGHLDHLSSSDKLVFLVNNNERKIMRFNEMYKFRDDTLTRILEELDYRVKEYSIKVKGTSRTMNNQAFTIKKIMSMSVQLSQAQDGERPQVDDQRLDFDDDIKEAQVHISTNVASPDPVVEAPAPVESTSSPSSTTVDQDAPSPSTSQTKTVYEESSLSDVIHTTVHSDASTSDTSENGQKELVSPPDKVMVITLKWIYKVKLDELGGILKNKARLVARGYRQEEEINFEESFASVARLEVFRILLAFAAHKNIIVYQMDVKTTFLNGILHEEVYVCQSGRFVDLDNPNHTRYGVRILEIHGFGGGLWWLHGGENGCLDQILRSSPFLPPLQSDLEVVCVRDVLMCNRI</sequence>
<reference evidence="3" key="1">
    <citation type="journal article" date="2019" name="Sci. Rep.">
        <title>Draft genome of Tanacetum cinerariifolium, the natural source of mosquito coil.</title>
        <authorList>
            <person name="Yamashiro T."/>
            <person name="Shiraishi A."/>
            <person name="Satake H."/>
            <person name="Nakayama K."/>
        </authorList>
    </citation>
    <scope>NUCLEOTIDE SEQUENCE</scope>
</reference>
<feature type="compositionally biased region" description="Polar residues" evidence="1">
    <location>
        <begin position="350"/>
        <end position="375"/>
    </location>
</feature>
<name>A0A6L2JKW5_TANCI</name>
<evidence type="ECO:0000256" key="1">
    <source>
        <dbReference type="SAM" id="MobiDB-lite"/>
    </source>
</evidence>
<feature type="domain" description="Reverse transcriptase Ty1/copia-type" evidence="2">
    <location>
        <begin position="982"/>
        <end position="1082"/>
    </location>
</feature>
<dbReference type="InterPro" id="IPR013103">
    <property type="entry name" value="RVT_2"/>
</dbReference>
<feature type="region of interest" description="Disordered" evidence="1">
    <location>
        <begin position="341"/>
        <end position="375"/>
    </location>
</feature>
<evidence type="ECO:0000313" key="3">
    <source>
        <dbReference type="EMBL" id="GEU37302.1"/>
    </source>
</evidence>
<feature type="compositionally biased region" description="Polar residues" evidence="1">
    <location>
        <begin position="942"/>
        <end position="954"/>
    </location>
</feature>
<feature type="compositionally biased region" description="Pro residues" evidence="1">
    <location>
        <begin position="603"/>
        <end position="614"/>
    </location>
</feature>
<feature type="region of interest" description="Disordered" evidence="1">
    <location>
        <begin position="583"/>
        <end position="623"/>
    </location>
</feature>
<dbReference type="EMBL" id="BKCJ010000913">
    <property type="protein sequence ID" value="GEU37302.1"/>
    <property type="molecule type" value="Genomic_DNA"/>
</dbReference>
<protein>
    <submittedName>
        <fullName evidence="3">Retrovirus-related Pol polyprotein from transposon TNT 1-94</fullName>
    </submittedName>
</protein>
<dbReference type="AlphaFoldDB" id="A0A6L2JKW5"/>
<gene>
    <name evidence="3" type="ORF">Tci_009280</name>
</gene>
<feature type="compositionally biased region" description="Low complexity" evidence="1">
    <location>
        <begin position="913"/>
        <end position="937"/>
    </location>
</feature>
<proteinExistence type="predicted"/>
<organism evidence="3">
    <name type="scientific">Tanacetum cinerariifolium</name>
    <name type="common">Dalmatian daisy</name>
    <name type="synonym">Chrysanthemum cinerariifolium</name>
    <dbReference type="NCBI Taxonomy" id="118510"/>
    <lineage>
        <taxon>Eukaryota</taxon>
        <taxon>Viridiplantae</taxon>
        <taxon>Streptophyta</taxon>
        <taxon>Embryophyta</taxon>
        <taxon>Tracheophyta</taxon>
        <taxon>Spermatophyta</taxon>
        <taxon>Magnoliopsida</taxon>
        <taxon>eudicotyledons</taxon>
        <taxon>Gunneridae</taxon>
        <taxon>Pentapetalae</taxon>
        <taxon>asterids</taxon>
        <taxon>campanulids</taxon>
        <taxon>Asterales</taxon>
        <taxon>Asteraceae</taxon>
        <taxon>Asteroideae</taxon>
        <taxon>Anthemideae</taxon>
        <taxon>Anthemidinae</taxon>
        <taxon>Tanacetum</taxon>
    </lineage>
</organism>
<accession>A0A6L2JKW5</accession>
<feature type="region of interest" description="Disordered" evidence="1">
    <location>
        <begin position="909"/>
        <end position="954"/>
    </location>
</feature>
<comment type="caution">
    <text evidence="3">The sequence shown here is derived from an EMBL/GenBank/DDBJ whole genome shotgun (WGS) entry which is preliminary data.</text>
</comment>